<dbReference type="GO" id="GO:0005524">
    <property type="term" value="F:ATP binding"/>
    <property type="evidence" value="ECO:0007669"/>
    <property type="project" value="InterPro"/>
</dbReference>
<dbReference type="PANTHER" id="PTHR43581">
    <property type="entry name" value="ATP/GTP PHOSPHATASE"/>
    <property type="match status" value="1"/>
</dbReference>
<dbReference type="Pfam" id="PF13304">
    <property type="entry name" value="AAA_21"/>
    <property type="match status" value="1"/>
</dbReference>
<evidence type="ECO:0000313" key="4">
    <source>
        <dbReference type="Proteomes" id="UP000019678"/>
    </source>
</evidence>
<dbReference type="SUPFAM" id="SSF52540">
    <property type="entry name" value="P-loop containing nucleoside triphosphate hydrolases"/>
    <property type="match status" value="1"/>
</dbReference>
<comment type="caution">
    <text evidence="3">The sequence shown here is derived from an EMBL/GenBank/DDBJ whole genome shotgun (WGS) entry which is preliminary data.</text>
</comment>
<protein>
    <submittedName>
        <fullName evidence="3">ATP binding protein</fullName>
    </submittedName>
</protein>
<name>A0A017T8H8_9BACT</name>
<sequence length="486" mass="53165">MATKKADESGERRRVGRALPATKSTRRVARNDRTRERSKPSEDVTAIYVLKLTVENVRCFGPAQTLDLSDGHGKPKQWTVILGNNGVGKTTLLQALAASLPKEDKAFSPKEGDAVFSPALCVDLHQRAPQFMRASEEMTSLRIALALGGPLAAAASTFEEDSTEISIEADGLVGFTSRDVALRGLHCIGYGANRSMGSGSLLGRDTDDHVATLFNEGAVLRNAEEWLLQADYAASKPSKEQARARDRRDAVKSMLIALLPDVEDLQLLADIGSNPARPQPGIRLKTPYGWVPLQALSMGYKTLLAWMVDLASRLYERYPDRDNPLSGPAVVLVDEIDLHLHPAWQRTLLDYLSQRFPNVQFIVTAHSPLVVQAATDANIVVLRREGDHVVIDNGASAVRNWRVDQILTSDLFGLPSARSPALDPLLAERRRLLTKPRLSAADERALARIERDIGQLPTGETPEQMEAMDIIQRAASALRRTGGGAR</sequence>
<reference evidence="3 4" key="1">
    <citation type="submission" date="2013-05" db="EMBL/GenBank/DDBJ databases">
        <title>Genome assembly of Chondromyces apiculatus DSM 436.</title>
        <authorList>
            <person name="Sharma G."/>
            <person name="Khatri I."/>
            <person name="Kaur C."/>
            <person name="Mayilraj S."/>
            <person name="Subramanian S."/>
        </authorList>
    </citation>
    <scope>NUCLEOTIDE SEQUENCE [LARGE SCALE GENOMIC DNA]</scope>
    <source>
        <strain evidence="3 4">DSM 436</strain>
    </source>
</reference>
<dbReference type="STRING" id="1192034.CAP_3473"/>
<dbReference type="EMBL" id="ASRX01000026">
    <property type="protein sequence ID" value="EYF05110.1"/>
    <property type="molecule type" value="Genomic_DNA"/>
</dbReference>
<feature type="compositionally biased region" description="Basic and acidic residues" evidence="1">
    <location>
        <begin position="1"/>
        <end position="13"/>
    </location>
</feature>
<keyword evidence="4" id="KW-1185">Reference proteome</keyword>
<dbReference type="AlphaFoldDB" id="A0A017T8H8"/>
<dbReference type="GO" id="GO:0006302">
    <property type="term" value="P:double-strand break repair"/>
    <property type="evidence" value="ECO:0007669"/>
    <property type="project" value="InterPro"/>
</dbReference>
<dbReference type="CDD" id="cd00267">
    <property type="entry name" value="ABC_ATPase"/>
    <property type="match status" value="1"/>
</dbReference>
<dbReference type="eggNOG" id="COG3950">
    <property type="taxonomic scope" value="Bacteria"/>
</dbReference>
<gene>
    <name evidence="3" type="ORF">CAP_3473</name>
</gene>
<dbReference type="OrthoDB" id="9784297at2"/>
<dbReference type="RefSeq" id="WP_044242670.1">
    <property type="nucleotide sequence ID" value="NZ_ASRX01000026.1"/>
</dbReference>
<dbReference type="InterPro" id="IPR027417">
    <property type="entry name" value="P-loop_NTPase"/>
</dbReference>
<evidence type="ECO:0000259" key="2">
    <source>
        <dbReference type="SMART" id="SM00382"/>
    </source>
</evidence>
<dbReference type="InterPro" id="IPR003959">
    <property type="entry name" value="ATPase_AAA_core"/>
</dbReference>
<dbReference type="SMART" id="SM00382">
    <property type="entry name" value="AAA"/>
    <property type="match status" value="1"/>
</dbReference>
<dbReference type="InterPro" id="IPR051396">
    <property type="entry name" value="Bact_Antivir_Def_Nuclease"/>
</dbReference>
<accession>A0A017T8H8</accession>
<dbReference type="InterPro" id="IPR038729">
    <property type="entry name" value="Rad50/SbcC_AAA"/>
</dbReference>
<evidence type="ECO:0000313" key="3">
    <source>
        <dbReference type="EMBL" id="EYF05110.1"/>
    </source>
</evidence>
<feature type="region of interest" description="Disordered" evidence="1">
    <location>
        <begin position="1"/>
        <end position="40"/>
    </location>
</feature>
<proteinExistence type="predicted"/>
<feature type="domain" description="AAA+ ATPase" evidence="2">
    <location>
        <begin position="75"/>
        <end position="385"/>
    </location>
</feature>
<dbReference type="GO" id="GO:0016887">
    <property type="term" value="F:ATP hydrolysis activity"/>
    <property type="evidence" value="ECO:0007669"/>
    <property type="project" value="InterPro"/>
</dbReference>
<organism evidence="3 4">
    <name type="scientific">Chondromyces apiculatus DSM 436</name>
    <dbReference type="NCBI Taxonomy" id="1192034"/>
    <lineage>
        <taxon>Bacteria</taxon>
        <taxon>Pseudomonadati</taxon>
        <taxon>Myxococcota</taxon>
        <taxon>Polyangia</taxon>
        <taxon>Polyangiales</taxon>
        <taxon>Polyangiaceae</taxon>
        <taxon>Chondromyces</taxon>
    </lineage>
</organism>
<dbReference type="Proteomes" id="UP000019678">
    <property type="component" value="Unassembled WGS sequence"/>
</dbReference>
<dbReference type="InterPro" id="IPR003593">
    <property type="entry name" value="AAA+_ATPase"/>
</dbReference>
<evidence type="ECO:0000256" key="1">
    <source>
        <dbReference type="SAM" id="MobiDB-lite"/>
    </source>
</evidence>
<dbReference type="Pfam" id="PF13476">
    <property type="entry name" value="AAA_23"/>
    <property type="match status" value="1"/>
</dbReference>
<dbReference type="Gene3D" id="3.40.50.300">
    <property type="entry name" value="P-loop containing nucleotide triphosphate hydrolases"/>
    <property type="match status" value="2"/>
</dbReference>
<feature type="compositionally biased region" description="Basic and acidic residues" evidence="1">
    <location>
        <begin position="29"/>
        <end position="40"/>
    </location>
</feature>
<dbReference type="PANTHER" id="PTHR43581:SF2">
    <property type="entry name" value="EXCINUCLEASE ATPASE SUBUNIT"/>
    <property type="match status" value="1"/>
</dbReference>